<feature type="region of interest" description="Disordered" evidence="4">
    <location>
        <begin position="293"/>
        <end position="330"/>
    </location>
</feature>
<organism evidence="5 6">
    <name type="scientific">Obba rivulosa</name>
    <dbReference type="NCBI Taxonomy" id="1052685"/>
    <lineage>
        <taxon>Eukaryota</taxon>
        <taxon>Fungi</taxon>
        <taxon>Dikarya</taxon>
        <taxon>Basidiomycota</taxon>
        <taxon>Agaricomycotina</taxon>
        <taxon>Agaricomycetes</taxon>
        <taxon>Polyporales</taxon>
        <taxon>Gelatoporiaceae</taxon>
        <taxon>Obba</taxon>
    </lineage>
</organism>
<feature type="compositionally biased region" description="Pro residues" evidence="4">
    <location>
        <begin position="97"/>
        <end position="109"/>
    </location>
</feature>
<keyword evidence="6" id="KW-1185">Reference proteome</keyword>
<evidence type="ECO:0000256" key="4">
    <source>
        <dbReference type="SAM" id="MobiDB-lite"/>
    </source>
</evidence>
<feature type="compositionally biased region" description="Basic and acidic residues" evidence="4">
    <location>
        <begin position="183"/>
        <end position="192"/>
    </location>
</feature>
<dbReference type="GO" id="GO:0005737">
    <property type="term" value="C:cytoplasm"/>
    <property type="evidence" value="ECO:0007669"/>
    <property type="project" value="UniProtKB-SubCell"/>
</dbReference>
<name>A0A8E2B102_9APHY</name>
<keyword evidence="3" id="KW-0175">Coiled coil</keyword>
<evidence type="ECO:0000256" key="1">
    <source>
        <dbReference type="ARBA" id="ARBA00004496"/>
    </source>
</evidence>
<sequence length="435" mass="47464">MSASKYANLPDIDTSAPDVYETEDVFPSAHETKNDSEDEELPTRPQVRGKNGDTSGREELDSSSLKTEEASKRFKKAEKRHHRPRIQYTYPASPSSSPSPPGSPLPNPALPLSQRLQHLQAEVEALEAELADPSNPQLVKEKEARHVEPGELIKGVVDVKGRLEKIGKTQDGRTKLVNVILGEEPKPEKADKSSPFQKPSLDKSATAEEGVKEKKTLDVKDIAEMDRRVGELEKVVGSSSTALDELSPLPPPLLPLLTKLNNQLTVLTQPRHIDSISRRLKLVIADLERVSNANAQQHNSQRRQSAHPSGLGSSTSHPASPSVASPAAPPAIQDQLTPVLTRLAPLLPHIPHILTRLRTLSALHASAAGFQGTLAALEEEQRKVRSALAELERAVEGVEQSLTENEKLVRSNVQELEGRVDAVGRKVEELKAQKS</sequence>
<keyword evidence="2" id="KW-0963">Cytoplasm</keyword>
<dbReference type="EMBL" id="KV722408">
    <property type="protein sequence ID" value="OCH90232.1"/>
    <property type="molecule type" value="Genomic_DNA"/>
</dbReference>
<dbReference type="AlphaFoldDB" id="A0A8E2B102"/>
<feature type="compositionally biased region" description="Basic and acidic residues" evidence="4">
    <location>
        <begin position="55"/>
        <end position="72"/>
    </location>
</feature>
<dbReference type="Proteomes" id="UP000250043">
    <property type="component" value="Unassembled WGS sequence"/>
</dbReference>
<gene>
    <name evidence="5" type="ORF">OBBRIDRAFT_819377</name>
</gene>
<protein>
    <submittedName>
        <fullName evidence="5">Uncharacterized protein</fullName>
    </submittedName>
</protein>
<evidence type="ECO:0000256" key="3">
    <source>
        <dbReference type="SAM" id="Coils"/>
    </source>
</evidence>
<dbReference type="GO" id="GO:0005869">
    <property type="term" value="C:dynactin complex"/>
    <property type="evidence" value="ECO:0007669"/>
    <property type="project" value="InterPro"/>
</dbReference>
<comment type="subcellular location">
    <subcellularLocation>
        <location evidence="1">Cytoplasm</location>
    </subcellularLocation>
</comment>
<feature type="region of interest" description="Disordered" evidence="4">
    <location>
        <begin position="1"/>
        <end position="114"/>
    </location>
</feature>
<dbReference type="OrthoDB" id="4977at2759"/>
<feature type="compositionally biased region" description="Low complexity" evidence="4">
    <location>
        <begin position="313"/>
        <end position="326"/>
    </location>
</feature>
<dbReference type="PANTHER" id="PTHR15346">
    <property type="entry name" value="DYNACTIN SUBUNIT"/>
    <property type="match status" value="1"/>
</dbReference>
<accession>A0A8E2B102</accession>
<evidence type="ECO:0000256" key="2">
    <source>
        <dbReference type="ARBA" id="ARBA00022490"/>
    </source>
</evidence>
<dbReference type="InterPro" id="IPR028133">
    <property type="entry name" value="Dynamitin"/>
</dbReference>
<feature type="coiled-coil region" evidence="3">
    <location>
        <begin position="374"/>
        <end position="433"/>
    </location>
</feature>
<feature type="compositionally biased region" description="Basic residues" evidence="4">
    <location>
        <begin position="73"/>
        <end position="85"/>
    </location>
</feature>
<proteinExistence type="predicted"/>
<dbReference type="GO" id="GO:0007017">
    <property type="term" value="P:microtubule-based process"/>
    <property type="evidence" value="ECO:0007669"/>
    <property type="project" value="InterPro"/>
</dbReference>
<feature type="region of interest" description="Disordered" evidence="4">
    <location>
        <begin position="181"/>
        <end position="212"/>
    </location>
</feature>
<evidence type="ECO:0000313" key="6">
    <source>
        <dbReference type="Proteomes" id="UP000250043"/>
    </source>
</evidence>
<reference evidence="5 6" key="1">
    <citation type="submission" date="2016-07" db="EMBL/GenBank/DDBJ databases">
        <title>Draft genome of the white-rot fungus Obba rivulosa 3A-2.</title>
        <authorList>
            <consortium name="DOE Joint Genome Institute"/>
            <person name="Miettinen O."/>
            <person name="Riley R."/>
            <person name="Acob R."/>
            <person name="Barry K."/>
            <person name="Cullen D."/>
            <person name="De Vries R."/>
            <person name="Hainaut M."/>
            <person name="Hatakka A."/>
            <person name="Henrissat B."/>
            <person name="Hilden K."/>
            <person name="Kuo R."/>
            <person name="Labutti K."/>
            <person name="Lipzen A."/>
            <person name="Makela M.R."/>
            <person name="Sandor L."/>
            <person name="Spatafora J.W."/>
            <person name="Grigoriev I.V."/>
            <person name="Hibbett D.S."/>
        </authorList>
    </citation>
    <scope>NUCLEOTIDE SEQUENCE [LARGE SCALE GENOMIC DNA]</scope>
    <source>
        <strain evidence="5 6">3A-2</strain>
    </source>
</reference>
<evidence type="ECO:0000313" key="5">
    <source>
        <dbReference type="EMBL" id="OCH90232.1"/>
    </source>
</evidence>
<dbReference type="Pfam" id="PF04912">
    <property type="entry name" value="Dynamitin"/>
    <property type="match status" value="1"/>
</dbReference>